<dbReference type="AlphaFoldDB" id="A0A7S0YRJ6"/>
<evidence type="ECO:0000256" key="3">
    <source>
        <dbReference type="SAM" id="SignalP"/>
    </source>
</evidence>
<feature type="region of interest" description="Disordered" evidence="1">
    <location>
        <begin position="391"/>
        <end position="410"/>
    </location>
</feature>
<protein>
    <submittedName>
        <fullName evidence="4">Uncharacterized protein</fullName>
    </submittedName>
</protein>
<feature type="compositionally biased region" description="Low complexity" evidence="1">
    <location>
        <begin position="391"/>
        <end position="402"/>
    </location>
</feature>
<evidence type="ECO:0000256" key="2">
    <source>
        <dbReference type="SAM" id="Phobius"/>
    </source>
</evidence>
<feature type="transmembrane region" description="Helical" evidence="2">
    <location>
        <begin position="205"/>
        <end position="226"/>
    </location>
</feature>
<evidence type="ECO:0000313" key="4">
    <source>
        <dbReference type="EMBL" id="CAD8784150.1"/>
    </source>
</evidence>
<feature type="transmembrane region" description="Helical" evidence="2">
    <location>
        <begin position="271"/>
        <end position="304"/>
    </location>
</feature>
<keyword evidence="2" id="KW-1133">Transmembrane helix</keyword>
<feature type="transmembrane region" description="Helical" evidence="2">
    <location>
        <begin position="232"/>
        <end position="259"/>
    </location>
</feature>
<name>A0A7S0YRJ6_9CRYP</name>
<proteinExistence type="predicted"/>
<feature type="chain" id="PRO_5030533124" evidence="3">
    <location>
        <begin position="21"/>
        <end position="410"/>
    </location>
</feature>
<gene>
    <name evidence="4" type="ORF">HTEP1355_LOCUS3532</name>
</gene>
<keyword evidence="3" id="KW-0732">Signal</keyword>
<keyword evidence="2" id="KW-0812">Transmembrane</keyword>
<organism evidence="4">
    <name type="scientific">Hemiselmis tepida</name>
    <dbReference type="NCBI Taxonomy" id="464990"/>
    <lineage>
        <taxon>Eukaryota</taxon>
        <taxon>Cryptophyceae</taxon>
        <taxon>Cryptomonadales</taxon>
        <taxon>Hemiselmidaceae</taxon>
        <taxon>Hemiselmis</taxon>
    </lineage>
</organism>
<sequence>MSKASAFLVLGLACLALAAAQTPAPGGTPAGGEGTGCPFTLSLPWTYENDTVVDLSEKVEVEGEDNPLAVTTVCTCPVAAEPPTVCTCEGPKSDDCDSYAEILSGFFLFAEKFMGVFMHIGEFAAKYHIEHVAFWAILGSIFTWIGMIIILYSEIKAVIITRERDERDKLVEGGYLAKNSSCQDLFDREEGSLAPRPYLTIGGGILFWIGMLCQFVPFCHILGLIFPGLVFFHGLCIVFVVVGTLVLAASTFLFVIGLCWSCTRPAAAGVLIFVALLGDVMIFGGLISIAVWIALAAGIFYAYFSYGPSYYEEQKVDRPEWLQSLGNWYKVGTSLDEWKEASTKGYDAAVAESRDFVKSIPGGKESLQAADAATEAAKKAAEEAQAAAQKAADEAQAMAKKTAGQDSGSV</sequence>
<feature type="signal peptide" evidence="3">
    <location>
        <begin position="1"/>
        <end position="20"/>
    </location>
</feature>
<evidence type="ECO:0000256" key="1">
    <source>
        <dbReference type="SAM" id="MobiDB-lite"/>
    </source>
</evidence>
<reference evidence="4" key="1">
    <citation type="submission" date="2021-01" db="EMBL/GenBank/DDBJ databases">
        <authorList>
            <person name="Corre E."/>
            <person name="Pelletier E."/>
            <person name="Niang G."/>
            <person name="Scheremetjew M."/>
            <person name="Finn R."/>
            <person name="Kale V."/>
            <person name="Holt S."/>
            <person name="Cochrane G."/>
            <person name="Meng A."/>
            <person name="Brown T."/>
            <person name="Cohen L."/>
        </authorList>
    </citation>
    <scope>NUCLEOTIDE SEQUENCE</scope>
    <source>
        <strain evidence="4">CCMP443</strain>
    </source>
</reference>
<feature type="transmembrane region" description="Helical" evidence="2">
    <location>
        <begin position="132"/>
        <end position="152"/>
    </location>
</feature>
<keyword evidence="2" id="KW-0472">Membrane</keyword>
<accession>A0A7S0YRJ6</accession>
<dbReference type="EMBL" id="HBFN01005978">
    <property type="protein sequence ID" value="CAD8784150.1"/>
    <property type="molecule type" value="Transcribed_RNA"/>
</dbReference>